<accession>A0A6A4KBY1</accession>
<proteinExistence type="predicted"/>
<gene>
    <name evidence="1" type="ORF">GE061_014150</name>
</gene>
<name>A0A6A4KBY1_APOLU</name>
<evidence type="ECO:0000313" key="1">
    <source>
        <dbReference type="EMBL" id="KAF6211037.1"/>
    </source>
</evidence>
<evidence type="ECO:0000313" key="2">
    <source>
        <dbReference type="Proteomes" id="UP000466442"/>
    </source>
</evidence>
<organism evidence="1 2">
    <name type="scientific">Apolygus lucorum</name>
    <name type="common">Small green plant bug</name>
    <name type="synonym">Lygocoris lucorum</name>
    <dbReference type="NCBI Taxonomy" id="248454"/>
    <lineage>
        <taxon>Eukaryota</taxon>
        <taxon>Metazoa</taxon>
        <taxon>Ecdysozoa</taxon>
        <taxon>Arthropoda</taxon>
        <taxon>Hexapoda</taxon>
        <taxon>Insecta</taxon>
        <taxon>Pterygota</taxon>
        <taxon>Neoptera</taxon>
        <taxon>Paraneoptera</taxon>
        <taxon>Hemiptera</taxon>
        <taxon>Heteroptera</taxon>
        <taxon>Panheteroptera</taxon>
        <taxon>Cimicomorpha</taxon>
        <taxon>Miridae</taxon>
        <taxon>Mirini</taxon>
        <taxon>Apolygus</taxon>
    </lineage>
</organism>
<reference evidence="1" key="1">
    <citation type="journal article" date="2021" name="Mol. Ecol. Resour.">
        <title>Apolygus lucorum genome provides insights into omnivorousness and mesophyll feeding.</title>
        <authorList>
            <person name="Liu Y."/>
            <person name="Liu H."/>
            <person name="Wang H."/>
            <person name="Huang T."/>
            <person name="Liu B."/>
            <person name="Yang B."/>
            <person name="Yin L."/>
            <person name="Li B."/>
            <person name="Zhang Y."/>
            <person name="Zhang S."/>
            <person name="Jiang F."/>
            <person name="Zhang X."/>
            <person name="Ren Y."/>
            <person name="Wang B."/>
            <person name="Wang S."/>
            <person name="Lu Y."/>
            <person name="Wu K."/>
            <person name="Fan W."/>
            <person name="Wang G."/>
        </authorList>
    </citation>
    <scope>NUCLEOTIDE SEQUENCE</scope>
    <source>
        <strain evidence="1">12Hb</strain>
    </source>
</reference>
<protein>
    <submittedName>
        <fullName evidence="1">Uncharacterized protein</fullName>
    </submittedName>
</protein>
<dbReference type="Proteomes" id="UP000466442">
    <property type="component" value="Linkage Group LG5"/>
</dbReference>
<dbReference type="OrthoDB" id="6648149at2759"/>
<dbReference type="EMBL" id="WIXP02000005">
    <property type="protein sequence ID" value="KAF6211037.1"/>
    <property type="molecule type" value="Genomic_DNA"/>
</dbReference>
<sequence length="226" mass="25106">MMRYAVIALAVSSVVFAADDGFCSTGTTAPEVERILPIVNNQIGKTTAVDPFKISFLPRIALVFQLPFHAYLETTTAGTMANLNSLKQDMETYSQCDKNSHVRDMDGRLEFGSVEVTFDKVKAGFWYFEFEGKMVYKFNPIVPFRIHQDATTCGLPSSSKLGYGVGGSSSLKFEPTSGLGFVSWITSFLLQYGDAYGALISPYEKHIDSIVSEQFIKYWCDNHHAP</sequence>
<comment type="caution">
    <text evidence="1">The sequence shown here is derived from an EMBL/GenBank/DDBJ whole genome shotgun (WGS) entry which is preliminary data.</text>
</comment>
<keyword evidence="2" id="KW-1185">Reference proteome</keyword>
<dbReference type="AlphaFoldDB" id="A0A6A4KBY1"/>